<evidence type="ECO:0000313" key="4">
    <source>
        <dbReference type="Proteomes" id="UP000662814"/>
    </source>
</evidence>
<evidence type="ECO:0000256" key="1">
    <source>
        <dbReference type="SAM" id="MobiDB-lite"/>
    </source>
</evidence>
<feature type="transmembrane region" description="Helical" evidence="2">
    <location>
        <begin position="277"/>
        <end position="307"/>
    </location>
</feature>
<feature type="compositionally biased region" description="Low complexity" evidence="1">
    <location>
        <begin position="348"/>
        <end position="361"/>
    </location>
</feature>
<accession>A0ABX6YJ68</accession>
<feature type="transmembrane region" description="Helical" evidence="2">
    <location>
        <begin position="179"/>
        <end position="204"/>
    </location>
</feature>
<dbReference type="RefSeq" id="WP_166985358.1">
    <property type="nucleotide sequence ID" value="NZ_CP061169.1"/>
</dbReference>
<feature type="transmembrane region" description="Helical" evidence="2">
    <location>
        <begin position="210"/>
        <end position="234"/>
    </location>
</feature>
<feature type="region of interest" description="Disordered" evidence="1">
    <location>
        <begin position="1"/>
        <end position="25"/>
    </location>
</feature>
<sequence length="367" mass="38676">MTEQQPWQPQQPPQPQQSMSQPLHQAGPPAVLTALIASAFIVVIAIVDTVLGIVKLTIAFGPDFSPILYTFIPTVLFALAAFLSLAFIKPVPLRQPVAAVAVPLLIAGGIGFIVLIVMQIIFATFDSMSGRPFTLNLGSVIATTLIYTLVLTCGALFARANSQAQELRAGVPVGQSSIPAALFVAGVATAESAIVTLLFSLGLIDFAMVLPWVGLALLRGAFFGVGVFLTVAFIRPLARNRGTADVAIGAVISGALGYAAMLLFGIAASLFQGGLGHFFAFTVFEMMVNAIDGMAVVALSILALLAWRGQRVLTQPQSPQGRWPQHPGPQNSAAVQPPANPYVPPQQPGQQGQQNPRGQMPPWRPEA</sequence>
<protein>
    <submittedName>
        <fullName evidence="3">Uncharacterized protein</fullName>
    </submittedName>
</protein>
<keyword evidence="2" id="KW-0472">Membrane</keyword>
<gene>
    <name evidence="3" type="ORF">HCR76_01715</name>
</gene>
<feature type="transmembrane region" description="Helical" evidence="2">
    <location>
        <begin position="100"/>
        <end position="125"/>
    </location>
</feature>
<dbReference type="EMBL" id="CP061169">
    <property type="protein sequence ID" value="QPZ38849.1"/>
    <property type="molecule type" value="Genomic_DNA"/>
</dbReference>
<organism evidence="3 4">
    <name type="scientific">Paramicrobacterium chengjingii</name>
    <dbReference type="NCBI Taxonomy" id="2769067"/>
    <lineage>
        <taxon>Bacteria</taxon>
        <taxon>Bacillati</taxon>
        <taxon>Actinomycetota</taxon>
        <taxon>Actinomycetes</taxon>
        <taxon>Micrococcales</taxon>
        <taxon>Microbacteriaceae</taxon>
        <taxon>Paramicrobacterium</taxon>
    </lineage>
</organism>
<feature type="transmembrane region" description="Helical" evidence="2">
    <location>
        <begin position="137"/>
        <end position="158"/>
    </location>
</feature>
<keyword evidence="4" id="KW-1185">Reference proteome</keyword>
<dbReference type="Proteomes" id="UP000662814">
    <property type="component" value="Chromosome"/>
</dbReference>
<feature type="transmembrane region" description="Helical" evidence="2">
    <location>
        <begin position="67"/>
        <end position="88"/>
    </location>
</feature>
<feature type="region of interest" description="Disordered" evidence="1">
    <location>
        <begin position="316"/>
        <end position="367"/>
    </location>
</feature>
<reference evidence="3 4" key="1">
    <citation type="submission" date="2020-12" db="EMBL/GenBank/DDBJ databases">
        <title>Microbacterium sp. HY060.</title>
        <authorList>
            <person name="Zhou J."/>
        </authorList>
    </citation>
    <scope>NUCLEOTIDE SEQUENCE [LARGE SCALE GENOMIC DNA]</scope>
    <source>
        <strain evidence="3 4">HY60</strain>
    </source>
</reference>
<proteinExistence type="predicted"/>
<feature type="transmembrane region" description="Helical" evidence="2">
    <location>
        <begin position="246"/>
        <end position="271"/>
    </location>
</feature>
<keyword evidence="2" id="KW-0812">Transmembrane</keyword>
<evidence type="ECO:0000313" key="3">
    <source>
        <dbReference type="EMBL" id="QPZ38849.1"/>
    </source>
</evidence>
<feature type="transmembrane region" description="Helical" evidence="2">
    <location>
        <begin position="26"/>
        <end position="47"/>
    </location>
</feature>
<evidence type="ECO:0000256" key="2">
    <source>
        <dbReference type="SAM" id="Phobius"/>
    </source>
</evidence>
<keyword evidence="2" id="KW-1133">Transmembrane helix</keyword>
<feature type="compositionally biased region" description="Pro residues" evidence="1">
    <location>
        <begin position="338"/>
        <end position="347"/>
    </location>
</feature>
<name>A0ABX6YJ68_9MICO</name>